<dbReference type="EMBL" id="JAWQEG010001001">
    <property type="protein sequence ID" value="KAK3883251.1"/>
    <property type="molecule type" value="Genomic_DNA"/>
</dbReference>
<evidence type="ECO:0000256" key="1">
    <source>
        <dbReference type="SAM" id="MobiDB-lite"/>
    </source>
</evidence>
<sequence>MIVAGNIDRGPTPSQTRGEDQGHVHRAKDTGQNQGLEASKKKIPTQENVGQAYVINTAGQGRGKGQDRRAGIDTQHPVTEAGRTPSLGSEKDARNHTHLQAESIKRGENPTQDQETIIGT</sequence>
<evidence type="ECO:0000313" key="3">
    <source>
        <dbReference type="Proteomes" id="UP001286313"/>
    </source>
</evidence>
<comment type="caution">
    <text evidence="2">The sequence shown here is derived from an EMBL/GenBank/DDBJ whole genome shotgun (WGS) entry which is preliminary data.</text>
</comment>
<organism evidence="2 3">
    <name type="scientific">Petrolisthes cinctipes</name>
    <name type="common">Flat porcelain crab</name>
    <dbReference type="NCBI Taxonomy" id="88211"/>
    <lineage>
        <taxon>Eukaryota</taxon>
        <taxon>Metazoa</taxon>
        <taxon>Ecdysozoa</taxon>
        <taxon>Arthropoda</taxon>
        <taxon>Crustacea</taxon>
        <taxon>Multicrustacea</taxon>
        <taxon>Malacostraca</taxon>
        <taxon>Eumalacostraca</taxon>
        <taxon>Eucarida</taxon>
        <taxon>Decapoda</taxon>
        <taxon>Pleocyemata</taxon>
        <taxon>Anomura</taxon>
        <taxon>Galatheoidea</taxon>
        <taxon>Porcellanidae</taxon>
        <taxon>Petrolisthes</taxon>
    </lineage>
</organism>
<dbReference type="Proteomes" id="UP001286313">
    <property type="component" value="Unassembled WGS sequence"/>
</dbReference>
<keyword evidence="3" id="KW-1185">Reference proteome</keyword>
<feature type="compositionally biased region" description="Polar residues" evidence="1">
    <location>
        <begin position="109"/>
        <end position="120"/>
    </location>
</feature>
<dbReference type="AlphaFoldDB" id="A0AAE1KRH0"/>
<feature type="region of interest" description="Disordered" evidence="1">
    <location>
        <begin position="1"/>
        <end position="120"/>
    </location>
</feature>
<gene>
    <name evidence="2" type="ORF">Pcinc_012424</name>
</gene>
<protein>
    <submittedName>
        <fullName evidence="2">Uncharacterized protein</fullName>
    </submittedName>
</protein>
<evidence type="ECO:0000313" key="2">
    <source>
        <dbReference type="EMBL" id="KAK3883251.1"/>
    </source>
</evidence>
<feature type="compositionally biased region" description="Basic and acidic residues" evidence="1">
    <location>
        <begin position="17"/>
        <end position="29"/>
    </location>
</feature>
<proteinExistence type="predicted"/>
<accession>A0AAE1KRH0</accession>
<reference evidence="2" key="1">
    <citation type="submission" date="2023-10" db="EMBL/GenBank/DDBJ databases">
        <title>Genome assemblies of two species of porcelain crab, Petrolisthes cinctipes and Petrolisthes manimaculis (Anomura: Porcellanidae).</title>
        <authorList>
            <person name="Angst P."/>
        </authorList>
    </citation>
    <scope>NUCLEOTIDE SEQUENCE</scope>
    <source>
        <strain evidence="2">PB745_01</strain>
        <tissue evidence="2">Gill</tissue>
    </source>
</reference>
<name>A0AAE1KRH0_PETCI</name>